<evidence type="ECO:0000313" key="7">
    <source>
        <dbReference type="EMBL" id="CAI5449008.1"/>
    </source>
</evidence>
<protein>
    <recommendedName>
        <fullName evidence="9">Protein NDNF</fullName>
    </recommendedName>
</protein>
<dbReference type="InterPro" id="IPR019326">
    <property type="entry name" value="NDNF"/>
</dbReference>
<dbReference type="InterPro" id="IPR045805">
    <property type="entry name" value="NDNF_C"/>
</dbReference>
<sequence>MKLLLLIVFLSYVNSSVIIPKDREVVFELDNFEKRFYLDAEEEKPLHIIITPCGAPVYYQIFKIAEDLSFDEELNIISDHSIGLHQSEHLQLLVEKETTTRTQYFIENVPGKLVLVLATPLAASVRIFITSEFEKRIEQYPELPNDSRLAMTLDSDEEYRDDVKLRVTWKIAEKIKYSEEFGRYRFCAIISQQPIEYAAQCNHFEENLETIRCVSKFNNSITIDNLRREKSYYVHLFLRDYRMQTSSEYEKSVVRIPAKTIVRKHRHLQKKSVARNLFPGKLQSTQLENKKGSYKNYRFTVPEGNGTQTAMLIVHSCNGLVRINIYRNGQILKKSERFSGFRRFVVTNLRGGTMKIQIVNDDDSLKTVRVWASTDLSTSPYPNLPDDTSIKLVGRTCQSVSIQWLRALDDNVKYCVYKRKESSQFIEHLVSTVDNLCDSTFESSHIVGCYKSHTSPKSLIETTINDLDPFSTYRFDLLATPINRPMAQPLPYRTIWVRTNLSCHL</sequence>
<feature type="domain" description="Neuron-derived neurotrophic factor N-terminal" evidence="6">
    <location>
        <begin position="17"/>
        <end position="132"/>
    </location>
</feature>
<dbReference type="GO" id="GO:0005576">
    <property type="term" value="C:extracellular region"/>
    <property type="evidence" value="ECO:0007669"/>
    <property type="project" value="UniProtKB-SubCell"/>
</dbReference>
<dbReference type="OrthoDB" id="9872501at2759"/>
<gene>
    <name evidence="7" type="ORF">CAMP_LOCUS11645</name>
</gene>
<dbReference type="Pfam" id="PF24354">
    <property type="entry name" value="NDNF_N"/>
    <property type="match status" value="1"/>
</dbReference>
<dbReference type="InterPro" id="IPR056225">
    <property type="entry name" value="NDNF_N"/>
</dbReference>
<keyword evidence="2" id="KW-0964">Secreted</keyword>
<evidence type="ECO:0000259" key="5">
    <source>
        <dbReference type="Pfam" id="PF19433"/>
    </source>
</evidence>
<proteinExistence type="predicted"/>
<evidence type="ECO:0000313" key="8">
    <source>
        <dbReference type="Proteomes" id="UP001152747"/>
    </source>
</evidence>
<dbReference type="PANTHER" id="PTHR14619">
    <property type="entry name" value="NEURON-DERIVED NEUROTROPHIC FACTOR"/>
    <property type="match status" value="1"/>
</dbReference>
<feature type="domain" description="Protein NDNF C-terminal" evidence="5">
    <location>
        <begin position="334"/>
        <end position="503"/>
    </location>
</feature>
<name>A0A9P1ITC2_9PELO</name>
<evidence type="ECO:0000256" key="2">
    <source>
        <dbReference type="ARBA" id="ARBA00022525"/>
    </source>
</evidence>
<comment type="subcellular location">
    <subcellularLocation>
        <location evidence="1">Secreted</location>
    </subcellularLocation>
</comment>
<evidence type="ECO:0000256" key="1">
    <source>
        <dbReference type="ARBA" id="ARBA00004613"/>
    </source>
</evidence>
<dbReference type="EMBL" id="CANHGI010000004">
    <property type="protein sequence ID" value="CAI5449008.1"/>
    <property type="molecule type" value="Genomic_DNA"/>
</dbReference>
<keyword evidence="3" id="KW-0677">Repeat</keyword>
<dbReference type="AlphaFoldDB" id="A0A9P1ITC2"/>
<feature type="signal peptide" evidence="4">
    <location>
        <begin position="1"/>
        <end position="15"/>
    </location>
</feature>
<evidence type="ECO:0000259" key="6">
    <source>
        <dbReference type="Pfam" id="PF24354"/>
    </source>
</evidence>
<comment type="caution">
    <text evidence="7">The sequence shown here is derived from an EMBL/GenBank/DDBJ whole genome shotgun (WGS) entry which is preliminary data.</text>
</comment>
<reference evidence="7" key="1">
    <citation type="submission" date="2022-11" db="EMBL/GenBank/DDBJ databases">
        <authorList>
            <person name="Kikuchi T."/>
        </authorList>
    </citation>
    <scope>NUCLEOTIDE SEQUENCE</scope>
    <source>
        <strain evidence="7">PS1010</strain>
    </source>
</reference>
<feature type="chain" id="PRO_5040458180" description="Protein NDNF" evidence="4">
    <location>
        <begin position="16"/>
        <end position="505"/>
    </location>
</feature>
<keyword evidence="8" id="KW-1185">Reference proteome</keyword>
<evidence type="ECO:0000256" key="3">
    <source>
        <dbReference type="ARBA" id="ARBA00022737"/>
    </source>
</evidence>
<accession>A0A9P1ITC2</accession>
<evidence type="ECO:0008006" key="9">
    <source>
        <dbReference type="Google" id="ProtNLM"/>
    </source>
</evidence>
<organism evidence="7 8">
    <name type="scientific">Caenorhabditis angaria</name>
    <dbReference type="NCBI Taxonomy" id="860376"/>
    <lineage>
        <taxon>Eukaryota</taxon>
        <taxon>Metazoa</taxon>
        <taxon>Ecdysozoa</taxon>
        <taxon>Nematoda</taxon>
        <taxon>Chromadorea</taxon>
        <taxon>Rhabditida</taxon>
        <taxon>Rhabditina</taxon>
        <taxon>Rhabditomorpha</taxon>
        <taxon>Rhabditoidea</taxon>
        <taxon>Rhabditidae</taxon>
        <taxon>Peloderinae</taxon>
        <taxon>Caenorhabditis</taxon>
    </lineage>
</organism>
<evidence type="ECO:0000256" key="4">
    <source>
        <dbReference type="SAM" id="SignalP"/>
    </source>
</evidence>
<dbReference type="Proteomes" id="UP001152747">
    <property type="component" value="Unassembled WGS sequence"/>
</dbReference>
<keyword evidence="4" id="KW-0732">Signal</keyword>
<dbReference type="Pfam" id="PF19433">
    <property type="entry name" value="NDNF_C"/>
    <property type="match status" value="1"/>
</dbReference>
<dbReference type="PANTHER" id="PTHR14619:SF3">
    <property type="entry name" value="PROTEIN NDNF"/>
    <property type="match status" value="1"/>
</dbReference>